<keyword evidence="1" id="KW-0472">Membrane</keyword>
<reference evidence="3" key="1">
    <citation type="submission" date="2022-11" db="UniProtKB">
        <authorList>
            <consortium name="WormBaseParasite"/>
        </authorList>
    </citation>
    <scope>IDENTIFICATION</scope>
</reference>
<feature type="transmembrane region" description="Helical" evidence="1">
    <location>
        <begin position="73"/>
        <end position="97"/>
    </location>
</feature>
<protein>
    <submittedName>
        <fullName evidence="3">Uncharacterized protein</fullName>
    </submittedName>
</protein>
<accession>A0A914DUW3</accession>
<feature type="transmembrane region" description="Helical" evidence="1">
    <location>
        <begin position="41"/>
        <end position="61"/>
    </location>
</feature>
<dbReference type="Proteomes" id="UP000887540">
    <property type="component" value="Unplaced"/>
</dbReference>
<evidence type="ECO:0000313" key="2">
    <source>
        <dbReference type="Proteomes" id="UP000887540"/>
    </source>
</evidence>
<name>A0A914DUW3_9BILA</name>
<dbReference type="WBParaSite" id="ACRNAN_scaffold4053.g11620.t1">
    <property type="protein sequence ID" value="ACRNAN_scaffold4053.g11620.t1"/>
    <property type="gene ID" value="ACRNAN_scaffold4053.g11620"/>
</dbReference>
<evidence type="ECO:0000256" key="1">
    <source>
        <dbReference type="SAM" id="Phobius"/>
    </source>
</evidence>
<organism evidence="2 3">
    <name type="scientific">Acrobeloides nanus</name>
    <dbReference type="NCBI Taxonomy" id="290746"/>
    <lineage>
        <taxon>Eukaryota</taxon>
        <taxon>Metazoa</taxon>
        <taxon>Ecdysozoa</taxon>
        <taxon>Nematoda</taxon>
        <taxon>Chromadorea</taxon>
        <taxon>Rhabditida</taxon>
        <taxon>Tylenchina</taxon>
        <taxon>Cephalobomorpha</taxon>
        <taxon>Cephaloboidea</taxon>
        <taxon>Cephalobidae</taxon>
        <taxon>Acrobeloides</taxon>
    </lineage>
</organism>
<keyword evidence="2" id="KW-1185">Reference proteome</keyword>
<keyword evidence="1" id="KW-0812">Transmembrane</keyword>
<keyword evidence="1" id="KW-1133">Transmembrane helix</keyword>
<sequence length="137" mass="15605">MAALPGLSFIFSLLLTIKIRKSSNHLKKSFVNNSYDDLKRAFIYCLIQSLMEMVYFGLILYQLIVPKMALWKISIPGIVARIFIANAVLIDIVNVGFNMVESLMMIFLLKMYRNVILDGFKKLKNLLKRTSVQPVGG</sequence>
<proteinExistence type="predicted"/>
<dbReference type="AlphaFoldDB" id="A0A914DUW3"/>
<evidence type="ECO:0000313" key="3">
    <source>
        <dbReference type="WBParaSite" id="ACRNAN_scaffold4053.g11620.t1"/>
    </source>
</evidence>